<reference evidence="3 4" key="1">
    <citation type="submission" date="2019-02" db="EMBL/GenBank/DDBJ databases">
        <title>Prokaryotic population dynamics and viral predation in marine succession experiment using metagenomics: the confinement effect.</title>
        <authorList>
            <person name="Haro-Moreno J.M."/>
            <person name="Rodriguez-Valera F."/>
            <person name="Lopez-Perez M."/>
        </authorList>
    </citation>
    <scope>NUCLEOTIDE SEQUENCE [LARGE SCALE GENOMIC DNA]</scope>
    <source>
        <strain evidence="3">MED-G165</strain>
    </source>
</reference>
<comment type="caution">
    <text evidence="3">The sequence shown here is derived from an EMBL/GenBank/DDBJ whole genome shotgun (WGS) entry which is preliminary data.</text>
</comment>
<dbReference type="Gene3D" id="1.20.58.2200">
    <property type="match status" value="1"/>
</dbReference>
<keyword evidence="2" id="KW-0732">Signal</keyword>
<dbReference type="InterPro" id="IPR020012">
    <property type="entry name" value="LysM_FimV"/>
</dbReference>
<organism evidence="3 4">
    <name type="scientific">SAR86 cluster bacterium</name>
    <dbReference type="NCBI Taxonomy" id="2030880"/>
    <lineage>
        <taxon>Bacteria</taxon>
        <taxon>Pseudomonadati</taxon>
        <taxon>Pseudomonadota</taxon>
        <taxon>Gammaproteobacteria</taxon>
        <taxon>SAR86 cluster</taxon>
    </lineage>
</organism>
<sequence length="453" mass="51235">MKKLILFLALFSHSLYASIVIGSPNVEINSEGLYLVQIKISSTTNLAEDDISIKNFKSNDDLSDFNFEFKIFENLQDYKRLTLALPSTHLEDYISFRLDIKNELKKDIFIFLPQNDLVPKAKSQVSFKLPSKKIYGEPQRYDLEKILSEESNYEDSDPSESNAFSLAKPANDITEEAEDPKSIPSDEVETIWSVSKSVSQNYDASIYQIMWGFYLENPNAFIDEDINRVRGDIDLALPSQELVASTSAISAKESIAFMDARNSQLKRSAIKPILKLTAPVEIFTDTQVMEDSINSSTSESQLDLVKEVDNSELNASEIVEKNTSFIELKSQSDFSINTNTSKNSQAFDLRDLFWVGVLSLLLGFAIAYMLIRSSKRPTFTKAAVEEDLQDESNTFQTNLSISNDIETQELDLVRTYIEMDDWESATKILDKLIANSTNDLIVSEAYSLLKEKK</sequence>
<keyword evidence="1" id="KW-0472">Membrane</keyword>
<feature type="signal peptide" evidence="2">
    <location>
        <begin position="1"/>
        <end position="17"/>
    </location>
</feature>
<evidence type="ECO:0008006" key="5">
    <source>
        <dbReference type="Google" id="ProtNLM"/>
    </source>
</evidence>
<dbReference type="InterPro" id="IPR020011">
    <property type="entry name" value="FimV_C"/>
</dbReference>
<dbReference type="NCBIfam" id="TIGR03504">
    <property type="entry name" value="FimV_Cterm"/>
    <property type="match status" value="1"/>
</dbReference>
<keyword evidence="1" id="KW-1133">Transmembrane helix</keyword>
<keyword evidence="1" id="KW-0812">Transmembrane</keyword>
<dbReference type="AlphaFoldDB" id="A0A520MT78"/>
<gene>
    <name evidence="3" type="ORF">EVA98_01320</name>
</gene>
<proteinExistence type="predicted"/>
<accession>A0A520MT78</accession>
<dbReference type="EMBL" id="SHBK01000010">
    <property type="protein sequence ID" value="RZO24431.1"/>
    <property type="molecule type" value="Genomic_DNA"/>
</dbReference>
<dbReference type="Proteomes" id="UP000316449">
    <property type="component" value="Unassembled WGS sequence"/>
</dbReference>
<evidence type="ECO:0000256" key="2">
    <source>
        <dbReference type="SAM" id="SignalP"/>
    </source>
</evidence>
<feature type="transmembrane region" description="Helical" evidence="1">
    <location>
        <begin position="352"/>
        <end position="371"/>
    </location>
</feature>
<evidence type="ECO:0000256" key="1">
    <source>
        <dbReference type="SAM" id="Phobius"/>
    </source>
</evidence>
<evidence type="ECO:0000313" key="3">
    <source>
        <dbReference type="EMBL" id="RZO24431.1"/>
    </source>
</evidence>
<dbReference type="InterPro" id="IPR038440">
    <property type="entry name" value="FimV_C_sf"/>
</dbReference>
<feature type="chain" id="PRO_5021890238" description="Protein BatD" evidence="2">
    <location>
        <begin position="18"/>
        <end position="453"/>
    </location>
</feature>
<evidence type="ECO:0000313" key="4">
    <source>
        <dbReference type="Proteomes" id="UP000316449"/>
    </source>
</evidence>
<protein>
    <recommendedName>
        <fullName evidence="5">Protein BatD</fullName>
    </recommendedName>
</protein>
<name>A0A520MT78_9GAMM</name>
<dbReference type="NCBIfam" id="TIGR03505">
    <property type="entry name" value="FimV_core"/>
    <property type="match status" value="1"/>
</dbReference>